<organism evidence="1 2">
    <name type="scientific">Colletotrichum plurivorum</name>
    <dbReference type="NCBI Taxonomy" id="2175906"/>
    <lineage>
        <taxon>Eukaryota</taxon>
        <taxon>Fungi</taxon>
        <taxon>Dikarya</taxon>
        <taxon>Ascomycota</taxon>
        <taxon>Pezizomycotina</taxon>
        <taxon>Sordariomycetes</taxon>
        <taxon>Hypocreomycetidae</taxon>
        <taxon>Glomerellales</taxon>
        <taxon>Glomerellaceae</taxon>
        <taxon>Colletotrichum</taxon>
        <taxon>Colletotrichum orchidearum species complex</taxon>
    </lineage>
</organism>
<accession>A0A8H6KJN8</accession>
<dbReference type="Proteomes" id="UP000654918">
    <property type="component" value="Unassembled WGS sequence"/>
</dbReference>
<proteinExistence type="predicted"/>
<dbReference type="EMBL" id="WIGO01000066">
    <property type="protein sequence ID" value="KAF6832747.1"/>
    <property type="molecule type" value="Genomic_DNA"/>
</dbReference>
<dbReference type="AlphaFoldDB" id="A0A8H6KJN8"/>
<sequence length="150" mass="15659">MEKVAGAALHSRDGSACDLEACQVKTTSNAAVQLSMFEAFNRDEDSVRAQGGWGLVGGETGALLAASLVNRREVVGRVVMSQVMLSRAKLSASARRARSPGAIGKDVGVSQEPAADPIRLRRLAGSVSELVRQGSLARLGVLRIGSGWDA</sequence>
<reference evidence="1" key="1">
    <citation type="journal article" date="2020" name="Phytopathology">
        <title>Genome Sequence Resources of Colletotrichum truncatum, C. plurivorum, C. musicola, and C. sojae: Four Species Pathogenic to Soybean (Glycine max).</title>
        <authorList>
            <person name="Rogerio F."/>
            <person name="Boufleur T.R."/>
            <person name="Ciampi-Guillardi M."/>
            <person name="Sukno S.A."/>
            <person name="Thon M.R."/>
            <person name="Massola Junior N.S."/>
            <person name="Baroncelli R."/>
        </authorList>
    </citation>
    <scope>NUCLEOTIDE SEQUENCE</scope>
    <source>
        <strain evidence="1">LFN00145</strain>
    </source>
</reference>
<name>A0A8H6KJN8_9PEZI</name>
<evidence type="ECO:0000313" key="1">
    <source>
        <dbReference type="EMBL" id="KAF6832747.1"/>
    </source>
</evidence>
<evidence type="ECO:0000313" key="2">
    <source>
        <dbReference type="Proteomes" id="UP000654918"/>
    </source>
</evidence>
<gene>
    <name evidence="1" type="ORF">CPLU01_05981</name>
</gene>
<comment type="caution">
    <text evidence="1">The sequence shown here is derived from an EMBL/GenBank/DDBJ whole genome shotgun (WGS) entry which is preliminary data.</text>
</comment>
<protein>
    <submittedName>
        <fullName evidence="1">Uncharacterized protein</fullName>
    </submittedName>
</protein>
<keyword evidence="2" id="KW-1185">Reference proteome</keyword>